<protein>
    <recommendedName>
        <fullName evidence="4">J domain-containing protein</fullName>
    </recommendedName>
</protein>
<reference evidence="2" key="2">
    <citation type="submission" date="2020-10" db="EMBL/GenBank/DDBJ databases">
        <authorList>
            <person name="Cooper E.A."/>
            <person name="Brenton Z.W."/>
            <person name="Flinn B.S."/>
            <person name="Jenkins J."/>
            <person name="Shu S."/>
            <person name="Flowers D."/>
            <person name="Luo F."/>
            <person name="Wang Y."/>
            <person name="Xia P."/>
            <person name="Barry K."/>
            <person name="Daum C."/>
            <person name="Lipzen A."/>
            <person name="Yoshinaga Y."/>
            <person name="Schmutz J."/>
            <person name="Saski C."/>
            <person name="Vermerris W."/>
            <person name="Kresovich S."/>
        </authorList>
    </citation>
    <scope>NUCLEOTIDE SEQUENCE</scope>
</reference>
<dbReference type="SUPFAM" id="SSF46565">
    <property type="entry name" value="Chaperone J-domain"/>
    <property type="match status" value="1"/>
</dbReference>
<evidence type="ECO:0000313" key="2">
    <source>
        <dbReference type="EMBL" id="KAG0514044.1"/>
    </source>
</evidence>
<reference evidence="2" key="1">
    <citation type="journal article" date="2019" name="BMC Genomics">
        <title>A new reference genome for Sorghum bicolor reveals high levels of sequence similarity between sweet and grain genotypes: implications for the genetics of sugar metabolism.</title>
        <authorList>
            <person name="Cooper E.A."/>
            <person name="Brenton Z.W."/>
            <person name="Flinn B.S."/>
            <person name="Jenkins J."/>
            <person name="Shu S."/>
            <person name="Flowers D."/>
            <person name="Luo F."/>
            <person name="Wang Y."/>
            <person name="Xia P."/>
            <person name="Barry K."/>
            <person name="Daum C."/>
            <person name="Lipzen A."/>
            <person name="Yoshinaga Y."/>
            <person name="Schmutz J."/>
            <person name="Saski C."/>
            <person name="Vermerris W."/>
            <person name="Kresovich S."/>
        </authorList>
    </citation>
    <scope>NUCLEOTIDE SEQUENCE</scope>
</reference>
<organism evidence="2 3">
    <name type="scientific">Sorghum bicolor</name>
    <name type="common">Sorghum</name>
    <name type="synonym">Sorghum vulgare</name>
    <dbReference type="NCBI Taxonomy" id="4558"/>
    <lineage>
        <taxon>Eukaryota</taxon>
        <taxon>Viridiplantae</taxon>
        <taxon>Streptophyta</taxon>
        <taxon>Embryophyta</taxon>
        <taxon>Tracheophyta</taxon>
        <taxon>Spermatophyta</taxon>
        <taxon>Magnoliopsida</taxon>
        <taxon>Liliopsida</taxon>
        <taxon>Poales</taxon>
        <taxon>Poaceae</taxon>
        <taxon>PACMAD clade</taxon>
        <taxon>Panicoideae</taxon>
        <taxon>Andropogonodae</taxon>
        <taxon>Andropogoneae</taxon>
        <taxon>Sorghinae</taxon>
        <taxon>Sorghum</taxon>
    </lineage>
</organism>
<sequence>MTVGGGVCVASPSSSPSSSVEAAWGATRTTTTGARHGAAVAAARQALGPFTGGPGASGGLAEDPYRTLRLCPGATHGEVKKSFRRLALIVRPAMLAKADKSGEAHLELCCVLMGRPEAVLAGSS</sequence>
<dbReference type="AlphaFoldDB" id="A0A921U0U3"/>
<proteinExistence type="predicted"/>
<comment type="caution">
    <text evidence="2">The sequence shown here is derived from an EMBL/GenBank/DDBJ whole genome shotgun (WGS) entry which is preliminary data.</text>
</comment>
<evidence type="ECO:0000256" key="1">
    <source>
        <dbReference type="SAM" id="MobiDB-lite"/>
    </source>
</evidence>
<feature type="region of interest" description="Disordered" evidence="1">
    <location>
        <begin position="1"/>
        <end position="22"/>
    </location>
</feature>
<name>A0A921U0U3_SORBI</name>
<evidence type="ECO:0000313" key="3">
    <source>
        <dbReference type="Proteomes" id="UP000807115"/>
    </source>
</evidence>
<dbReference type="EMBL" id="CM027689">
    <property type="protein sequence ID" value="KAG0514044.1"/>
    <property type="molecule type" value="Genomic_DNA"/>
</dbReference>
<dbReference type="InterPro" id="IPR036869">
    <property type="entry name" value="J_dom_sf"/>
</dbReference>
<evidence type="ECO:0008006" key="4">
    <source>
        <dbReference type="Google" id="ProtNLM"/>
    </source>
</evidence>
<accession>A0A921U0U3</accession>
<dbReference type="Proteomes" id="UP000807115">
    <property type="component" value="Chromosome 10"/>
</dbReference>
<gene>
    <name evidence="2" type="ORF">BDA96_10G155700</name>
</gene>
<feature type="compositionally biased region" description="Low complexity" evidence="1">
    <location>
        <begin position="11"/>
        <end position="22"/>
    </location>
</feature>